<name>A0A1S3JJ38_LINAN</name>
<sequence>MMRLAVIGLICSLALSEAVKLDMGFVKKTPPGQAKIREAKNPKNAIEGEYIVAMKKGKDKAQVKSHKQVVKNTLGVSDIDVDSPVYNLPGRSYYKLKVLNKGRIKSILRSLADYGDDIDYIEPNLKVQAAGTEINRNEFDWFLDRIDQRDGKLDSTFRTEEFRSPVDVFVLDTGINRDHRGFQNRVKWAHNCVDGNVNTWHVPDTHGHGSIVAGLIASVSKGSILNAVKILDENGSGDIYTLLCGLDYIASRLTGEGADSTHGSKSVINLSVTTNEYSIAISDEMQKFVEKFKAIPVAAAGNNNVSACDIYPAGSNYSISVGCSGRNDDFCENTNYGPCVDILAPGSSIRGFKSTQNSGYYSGYTGTSFSTALTSGVIAEYLSKQVDLPGFEDVRQWLIDMSTKNQISFQASPWASDTPNRLLYHPSC</sequence>
<feature type="active site" description="Charge relay system" evidence="5">
    <location>
        <position position="172"/>
    </location>
</feature>
<keyword evidence="4 5" id="KW-0720">Serine protease</keyword>
<comment type="similarity">
    <text evidence="1 5">Belongs to the peptidase S8 family.</text>
</comment>
<dbReference type="Proteomes" id="UP000085678">
    <property type="component" value="Unplaced"/>
</dbReference>
<dbReference type="OrthoDB" id="206201at2759"/>
<feature type="signal peptide" evidence="6">
    <location>
        <begin position="1"/>
        <end position="18"/>
    </location>
</feature>
<dbReference type="STRING" id="7574.A0A1S3JJ38"/>
<evidence type="ECO:0000256" key="4">
    <source>
        <dbReference type="ARBA" id="ARBA00022825"/>
    </source>
</evidence>
<accession>A0A1S3JJ38</accession>
<evidence type="ECO:0000256" key="2">
    <source>
        <dbReference type="ARBA" id="ARBA00022670"/>
    </source>
</evidence>
<keyword evidence="6" id="KW-0732">Signal</keyword>
<dbReference type="PANTHER" id="PTHR43806">
    <property type="entry name" value="PEPTIDASE S8"/>
    <property type="match status" value="1"/>
</dbReference>
<evidence type="ECO:0000256" key="1">
    <source>
        <dbReference type="ARBA" id="ARBA00011073"/>
    </source>
</evidence>
<feature type="active site" description="Charge relay system" evidence="5">
    <location>
        <position position="208"/>
    </location>
</feature>
<gene>
    <name evidence="9" type="primary">LOC106173531</name>
</gene>
<dbReference type="KEGG" id="lak:106173531"/>
<feature type="domain" description="Peptidase S8/S53" evidence="7">
    <location>
        <begin position="168"/>
        <end position="405"/>
    </location>
</feature>
<dbReference type="InterPro" id="IPR015500">
    <property type="entry name" value="Peptidase_S8_subtilisin-rel"/>
</dbReference>
<dbReference type="AlphaFoldDB" id="A0A1S3JJ38"/>
<dbReference type="GO" id="GO:0004252">
    <property type="term" value="F:serine-type endopeptidase activity"/>
    <property type="evidence" value="ECO:0007669"/>
    <property type="project" value="UniProtKB-UniRule"/>
</dbReference>
<evidence type="ECO:0000313" key="9">
    <source>
        <dbReference type="RefSeq" id="XP_013410141.1"/>
    </source>
</evidence>
<dbReference type="InterPro" id="IPR036852">
    <property type="entry name" value="Peptidase_S8/S53_dom_sf"/>
</dbReference>
<evidence type="ECO:0000259" key="7">
    <source>
        <dbReference type="Pfam" id="PF00082"/>
    </source>
</evidence>
<dbReference type="PROSITE" id="PS51892">
    <property type="entry name" value="SUBTILASE"/>
    <property type="match status" value="1"/>
</dbReference>
<dbReference type="RefSeq" id="XP_013410141.1">
    <property type="nucleotide sequence ID" value="XM_013554687.2"/>
</dbReference>
<dbReference type="InParanoid" id="A0A1S3JJ38"/>
<dbReference type="GO" id="GO:0005615">
    <property type="term" value="C:extracellular space"/>
    <property type="evidence" value="ECO:0007669"/>
    <property type="project" value="TreeGrafter"/>
</dbReference>
<protein>
    <submittedName>
        <fullName evidence="9">Subtilisin-like protease 1</fullName>
    </submittedName>
</protein>
<dbReference type="PRINTS" id="PR00723">
    <property type="entry name" value="SUBTILISIN"/>
</dbReference>
<proteinExistence type="inferred from homology"/>
<evidence type="ECO:0000256" key="5">
    <source>
        <dbReference type="PROSITE-ProRule" id="PRU01240"/>
    </source>
</evidence>
<feature type="active site" description="Charge relay system" evidence="5">
    <location>
        <position position="368"/>
    </location>
</feature>
<keyword evidence="2 5" id="KW-0645">Protease</keyword>
<organism evidence="8 9">
    <name type="scientific">Lingula anatina</name>
    <name type="common">Brachiopod</name>
    <name type="synonym">Lingula unguis</name>
    <dbReference type="NCBI Taxonomy" id="7574"/>
    <lineage>
        <taxon>Eukaryota</taxon>
        <taxon>Metazoa</taxon>
        <taxon>Spiralia</taxon>
        <taxon>Lophotrochozoa</taxon>
        <taxon>Brachiopoda</taxon>
        <taxon>Linguliformea</taxon>
        <taxon>Lingulata</taxon>
        <taxon>Lingulida</taxon>
        <taxon>Linguloidea</taxon>
        <taxon>Lingulidae</taxon>
        <taxon>Lingula</taxon>
    </lineage>
</organism>
<keyword evidence="3 5" id="KW-0378">Hydrolase</keyword>
<dbReference type="SUPFAM" id="SSF52743">
    <property type="entry name" value="Subtilisin-like"/>
    <property type="match status" value="1"/>
</dbReference>
<evidence type="ECO:0000256" key="6">
    <source>
        <dbReference type="SAM" id="SignalP"/>
    </source>
</evidence>
<dbReference type="PANTHER" id="PTHR43806:SF11">
    <property type="entry name" value="CEREVISIN-RELATED"/>
    <property type="match status" value="1"/>
</dbReference>
<dbReference type="InterPro" id="IPR050131">
    <property type="entry name" value="Peptidase_S8_subtilisin-like"/>
</dbReference>
<keyword evidence="8" id="KW-1185">Reference proteome</keyword>
<evidence type="ECO:0000313" key="8">
    <source>
        <dbReference type="Proteomes" id="UP000085678"/>
    </source>
</evidence>
<feature type="chain" id="PRO_5010342629" evidence="6">
    <location>
        <begin position="19"/>
        <end position="428"/>
    </location>
</feature>
<dbReference type="GO" id="GO:0006508">
    <property type="term" value="P:proteolysis"/>
    <property type="evidence" value="ECO:0007669"/>
    <property type="project" value="UniProtKB-KW"/>
</dbReference>
<dbReference type="Pfam" id="PF00082">
    <property type="entry name" value="Peptidase_S8"/>
    <property type="match status" value="1"/>
</dbReference>
<evidence type="ECO:0000256" key="3">
    <source>
        <dbReference type="ARBA" id="ARBA00022801"/>
    </source>
</evidence>
<reference evidence="9" key="1">
    <citation type="submission" date="2025-08" db="UniProtKB">
        <authorList>
            <consortium name="RefSeq"/>
        </authorList>
    </citation>
    <scope>IDENTIFICATION</scope>
    <source>
        <tissue evidence="9">Gonads</tissue>
    </source>
</reference>
<dbReference type="GeneID" id="106173531"/>
<dbReference type="Gene3D" id="3.40.50.200">
    <property type="entry name" value="Peptidase S8/S53 domain"/>
    <property type="match status" value="1"/>
</dbReference>
<dbReference type="InterPro" id="IPR000209">
    <property type="entry name" value="Peptidase_S8/S53_dom"/>
</dbReference>